<dbReference type="InterPro" id="IPR012795">
    <property type="entry name" value="tRNA_Ile_lys_synt_N"/>
</dbReference>
<evidence type="ECO:0000313" key="10">
    <source>
        <dbReference type="EMBL" id="MBW2937793.1"/>
    </source>
</evidence>
<dbReference type="SMART" id="SM00977">
    <property type="entry name" value="TilS_C"/>
    <property type="match status" value="1"/>
</dbReference>
<comment type="similarity">
    <text evidence="8">Belongs to the tRNA(Ile)-lysidine synthase family.</text>
</comment>
<dbReference type="PANTHER" id="PTHR43033">
    <property type="entry name" value="TRNA(ILE)-LYSIDINE SYNTHASE-RELATED"/>
    <property type="match status" value="1"/>
</dbReference>
<proteinExistence type="inferred from homology"/>
<evidence type="ECO:0000256" key="7">
    <source>
        <dbReference type="ARBA" id="ARBA00048539"/>
    </source>
</evidence>
<evidence type="ECO:0000259" key="9">
    <source>
        <dbReference type="SMART" id="SM00977"/>
    </source>
</evidence>
<dbReference type="EC" id="6.3.4.19" evidence="8"/>
<evidence type="ECO:0000256" key="8">
    <source>
        <dbReference type="HAMAP-Rule" id="MF_01161"/>
    </source>
</evidence>
<gene>
    <name evidence="8 10" type="primary">tilS</name>
    <name evidence="10" type="ORF">KXJ69_06715</name>
</gene>
<evidence type="ECO:0000256" key="3">
    <source>
        <dbReference type="ARBA" id="ARBA00022598"/>
    </source>
</evidence>
<evidence type="ECO:0000313" key="11">
    <source>
        <dbReference type="Proteomes" id="UP001138686"/>
    </source>
</evidence>
<comment type="function">
    <text evidence="8">Ligates lysine onto the cytidine present at position 34 of the AUA codon-specific tRNA(Ile) that contains the anticodon CAU, in an ATP-dependent manner. Cytidine is converted to lysidine, thus changing the amino acid specificity of the tRNA from methionine to isoleucine.</text>
</comment>
<evidence type="ECO:0000256" key="4">
    <source>
        <dbReference type="ARBA" id="ARBA00022694"/>
    </source>
</evidence>
<dbReference type="HAMAP" id="MF_01161">
    <property type="entry name" value="tRNA_Ile_lys_synt"/>
    <property type="match status" value="1"/>
</dbReference>
<comment type="subcellular location">
    <subcellularLocation>
        <location evidence="1 8">Cytoplasm</location>
    </subcellularLocation>
</comment>
<comment type="domain">
    <text evidence="8">The N-terminal region contains the highly conserved SGGXDS motif, predicted to be a P-loop motif involved in ATP binding.</text>
</comment>
<organism evidence="10 11">
    <name type="scientific">Halomarinibacterium sedimenti</name>
    <dbReference type="NCBI Taxonomy" id="2857106"/>
    <lineage>
        <taxon>Bacteria</taxon>
        <taxon>Pseudomonadati</taxon>
        <taxon>Bacteroidota</taxon>
        <taxon>Flavobacteriia</taxon>
        <taxon>Flavobacteriales</taxon>
        <taxon>Flavobacteriaceae</taxon>
        <taxon>Halomarinibacterium</taxon>
    </lineage>
</organism>
<dbReference type="NCBIfam" id="TIGR02432">
    <property type="entry name" value="lysidine_TilS_N"/>
    <property type="match status" value="1"/>
</dbReference>
<dbReference type="InterPro" id="IPR012094">
    <property type="entry name" value="tRNA_Ile_lys_synt"/>
</dbReference>
<dbReference type="Pfam" id="PF01171">
    <property type="entry name" value="ATP_bind_3"/>
    <property type="match status" value="1"/>
</dbReference>
<protein>
    <recommendedName>
        <fullName evidence="8">tRNA(Ile)-lysidine synthase</fullName>
        <ecNumber evidence="8">6.3.4.19</ecNumber>
    </recommendedName>
    <alternativeName>
        <fullName evidence="8">tRNA(Ile)-2-lysyl-cytidine synthase</fullName>
    </alternativeName>
    <alternativeName>
        <fullName evidence="8">tRNA(Ile)-lysidine synthetase</fullName>
    </alternativeName>
</protein>
<evidence type="ECO:0000256" key="1">
    <source>
        <dbReference type="ARBA" id="ARBA00004496"/>
    </source>
</evidence>
<reference evidence="10" key="1">
    <citation type="submission" date="2021-07" db="EMBL/GenBank/DDBJ databases">
        <title>Aureisphaera sp. CAU 1614 isolated from sea sediment.</title>
        <authorList>
            <person name="Kim W."/>
        </authorList>
    </citation>
    <scope>NUCLEOTIDE SEQUENCE</scope>
    <source>
        <strain evidence="10">CAU 1614</strain>
    </source>
</reference>
<keyword evidence="2 8" id="KW-0963">Cytoplasm</keyword>
<comment type="catalytic activity">
    <reaction evidence="7 8">
        <text>cytidine(34) in tRNA(Ile2) + L-lysine + ATP = lysidine(34) in tRNA(Ile2) + AMP + diphosphate + H(+)</text>
        <dbReference type="Rhea" id="RHEA:43744"/>
        <dbReference type="Rhea" id="RHEA-COMP:10625"/>
        <dbReference type="Rhea" id="RHEA-COMP:10670"/>
        <dbReference type="ChEBI" id="CHEBI:15378"/>
        <dbReference type="ChEBI" id="CHEBI:30616"/>
        <dbReference type="ChEBI" id="CHEBI:32551"/>
        <dbReference type="ChEBI" id="CHEBI:33019"/>
        <dbReference type="ChEBI" id="CHEBI:82748"/>
        <dbReference type="ChEBI" id="CHEBI:83665"/>
        <dbReference type="ChEBI" id="CHEBI:456215"/>
        <dbReference type="EC" id="6.3.4.19"/>
    </reaction>
</comment>
<dbReference type="PANTHER" id="PTHR43033:SF1">
    <property type="entry name" value="TRNA(ILE)-LYSIDINE SYNTHASE-RELATED"/>
    <property type="match status" value="1"/>
</dbReference>
<dbReference type="AlphaFoldDB" id="A0A9X1FP42"/>
<dbReference type="NCBIfam" id="TIGR02433">
    <property type="entry name" value="lysidine_TilS_C"/>
    <property type="match status" value="1"/>
</dbReference>
<dbReference type="GO" id="GO:0006400">
    <property type="term" value="P:tRNA modification"/>
    <property type="evidence" value="ECO:0007669"/>
    <property type="project" value="UniProtKB-UniRule"/>
</dbReference>
<name>A0A9X1FP42_9FLAO</name>
<evidence type="ECO:0000256" key="2">
    <source>
        <dbReference type="ARBA" id="ARBA00022490"/>
    </source>
</evidence>
<keyword evidence="4 8" id="KW-0819">tRNA processing</keyword>
<dbReference type="InterPro" id="IPR012796">
    <property type="entry name" value="Lysidine-tRNA-synth_C"/>
</dbReference>
<sequence length="436" mass="50434">MLKACKQHIEDLFPFFKEGKLLVACSGGLDSVVLAHILRELEYNIGLAHCNFSLRGKESDEDEAFVINLSEKWNVPVFTETFNTKEYAATHKLSTQMAARELRYNWFEELLKDFKYDYILTAHHADDNLETFLINLSRGSGLRGLTGITEQNDKIIRPLLPFSREEIFHFAKKEKLFWREDSSNASSDYLRNELRHEVIPPFKKASKGLLKSLQKTQRNLQQTEALVSDYMVLVRNLVMQETSQGFEISISKLQELPNPDALLYELLSPFQFTAWDDISGLLYAQSGKQVFASNFRLIKDREVLIITKITSEEKKVSKFISENETQIDSPLKMSFFPTDKMGYIDTNTVYVDASKISYPLVLRRWEEGDVFQPFGMKGKKKLSKFFKDEKLSLASKEQIWILLSNNQIVWVVGYRMDDRFKITPTTDKILKIAVAH</sequence>
<dbReference type="GO" id="GO:0005737">
    <property type="term" value="C:cytoplasm"/>
    <property type="evidence" value="ECO:0007669"/>
    <property type="project" value="UniProtKB-SubCell"/>
</dbReference>
<evidence type="ECO:0000256" key="5">
    <source>
        <dbReference type="ARBA" id="ARBA00022741"/>
    </source>
</evidence>
<dbReference type="CDD" id="cd01992">
    <property type="entry name" value="TilS_N"/>
    <property type="match status" value="1"/>
</dbReference>
<evidence type="ECO:0000256" key="6">
    <source>
        <dbReference type="ARBA" id="ARBA00022840"/>
    </source>
</evidence>
<dbReference type="InterPro" id="IPR011063">
    <property type="entry name" value="TilS/TtcA_N"/>
</dbReference>
<comment type="caution">
    <text evidence="10">The sequence shown here is derived from an EMBL/GenBank/DDBJ whole genome shotgun (WGS) entry which is preliminary data.</text>
</comment>
<keyword evidence="5 8" id="KW-0547">Nucleotide-binding</keyword>
<dbReference type="Proteomes" id="UP001138686">
    <property type="component" value="Unassembled WGS sequence"/>
</dbReference>
<accession>A0A9X1FP42</accession>
<keyword evidence="11" id="KW-1185">Reference proteome</keyword>
<dbReference type="EMBL" id="JAHWDP010000002">
    <property type="protein sequence ID" value="MBW2937793.1"/>
    <property type="molecule type" value="Genomic_DNA"/>
</dbReference>
<keyword evidence="3 8" id="KW-0436">Ligase</keyword>
<feature type="binding site" evidence="8">
    <location>
        <begin position="26"/>
        <end position="31"/>
    </location>
    <ligand>
        <name>ATP</name>
        <dbReference type="ChEBI" id="CHEBI:30616"/>
    </ligand>
</feature>
<dbReference type="GO" id="GO:0032267">
    <property type="term" value="F:tRNA(Ile)-lysidine synthase activity"/>
    <property type="evidence" value="ECO:0007669"/>
    <property type="project" value="UniProtKB-EC"/>
</dbReference>
<feature type="domain" description="Lysidine-tRNA(Ile) synthetase C-terminal" evidence="9">
    <location>
        <begin position="360"/>
        <end position="432"/>
    </location>
</feature>
<dbReference type="RefSeq" id="WP_219052207.1">
    <property type="nucleotide sequence ID" value="NZ_JAHWDP010000002.1"/>
</dbReference>
<keyword evidence="6 8" id="KW-0067">ATP-binding</keyword>
<dbReference type="GO" id="GO:0005524">
    <property type="term" value="F:ATP binding"/>
    <property type="evidence" value="ECO:0007669"/>
    <property type="project" value="UniProtKB-UniRule"/>
</dbReference>
<dbReference type="Pfam" id="PF11734">
    <property type="entry name" value="TilS_C"/>
    <property type="match status" value="1"/>
</dbReference>